<dbReference type="InterPro" id="IPR036397">
    <property type="entry name" value="RNaseH_sf"/>
</dbReference>
<dbReference type="Pfam" id="PF13966">
    <property type="entry name" value="zf-RVT"/>
    <property type="match status" value="1"/>
</dbReference>
<accession>A0AAF0X9L4</accession>
<evidence type="ECO:0000259" key="3">
    <source>
        <dbReference type="Pfam" id="PF13966"/>
    </source>
</evidence>
<dbReference type="SUPFAM" id="SSF53098">
    <property type="entry name" value="Ribonuclease H-like"/>
    <property type="match status" value="1"/>
</dbReference>
<feature type="signal peptide" evidence="1">
    <location>
        <begin position="1"/>
        <end position="19"/>
    </location>
</feature>
<reference evidence="4" key="2">
    <citation type="submission" date="2022-03" db="EMBL/GenBank/DDBJ databases">
        <title>Draft title - Genomic analysis of global carrot germplasm unveils the trajectory of domestication and the origin of high carotenoid orange carrot.</title>
        <authorList>
            <person name="Iorizzo M."/>
            <person name="Ellison S."/>
            <person name="Senalik D."/>
            <person name="Macko-Podgorni A."/>
            <person name="Grzebelus D."/>
            <person name="Bostan H."/>
            <person name="Rolling W."/>
            <person name="Curaba J."/>
            <person name="Simon P."/>
        </authorList>
    </citation>
    <scope>NUCLEOTIDE SEQUENCE</scope>
    <source>
        <tissue evidence="4">Leaf</tissue>
    </source>
</reference>
<keyword evidence="1" id="KW-0732">Signal</keyword>
<organism evidence="4 5">
    <name type="scientific">Daucus carota subsp. sativus</name>
    <name type="common">Carrot</name>
    <dbReference type="NCBI Taxonomy" id="79200"/>
    <lineage>
        <taxon>Eukaryota</taxon>
        <taxon>Viridiplantae</taxon>
        <taxon>Streptophyta</taxon>
        <taxon>Embryophyta</taxon>
        <taxon>Tracheophyta</taxon>
        <taxon>Spermatophyta</taxon>
        <taxon>Magnoliopsida</taxon>
        <taxon>eudicotyledons</taxon>
        <taxon>Gunneridae</taxon>
        <taxon>Pentapetalae</taxon>
        <taxon>asterids</taxon>
        <taxon>campanulids</taxon>
        <taxon>Apiales</taxon>
        <taxon>Apiaceae</taxon>
        <taxon>Apioideae</taxon>
        <taxon>Scandiceae</taxon>
        <taxon>Daucinae</taxon>
        <taxon>Daucus</taxon>
        <taxon>Daucus sect. Daucus</taxon>
    </lineage>
</organism>
<dbReference type="GO" id="GO:0003676">
    <property type="term" value="F:nucleic acid binding"/>
    <property type="evidence" value="ECO:0007669"/>
    <property type="project" value="InterPro"/>
</dbReference>
<feature type="chain" id="PRO_5041998091" description="Reverse transcriptase zinc-binding domain-containing protein" evidence="1">
    <location>
        <begin position="20"/>
        <end position="381"/>
    </location>
</feature>
<feature type="domain" description="Reverse transcriptase zinc-binding" evidence="3">
    <location>
        <begin position="32"/>
        <end position="116"/>
    </location>
</feature>
<evidence type="ECO:0000256" key="1">
    <source>
        <dbReference type="SAM" id="SignalP"/>
    </source>
</evidence>
<sequence>MAMLNDLLSLLSTISLSKSQDTLIWKPTQGSFSTSEAHKLIRSSSSIHTPTQHWNVIWKLKVLPEIINFIWKLAWGALPTKSILSQRLKTTDSSCQWCTLSPETLSHLFWECQLATWALSFIQSWWNISRNTFYRASNNLFRLLKFFSQKHINRIWKTVVAATLWTIWLARNEAIFNDVRLKQTDIHELIQLRVSIWGMASGIIPFSHIPTWKVNSVGTINVHHHLDVSNYWKIRLENFFAVCMVDAAWLPNCMAKGGIGGVIKNKWGRIIYSFSGPAKAQNILEAEISALLHVFNVIRTSHLHMHKLVVCSDSILAIDSIYEGLEKTFPLLAPNYNINSLLQNSVTINLVPSVINVEAETLAKNGASKTFISCRWALEQD</sequence>
<dbReference type="InterPro" id="IPR026960">
    <property type="entry name" value="RVT-Znf"/>
</dbReference>
<dbReference type="Gene3D" id="3.30.420.10">
    <property type="entry name" value="Ribonuclease H-like superfamily/Ribonuclease H"/>
    <property type="match status" value="1"/>
</dbReference>
<dbReference type="EMBL" id="CP093348">
    <property type="protein sequence ID" value="WOH03993.1"/>
    <property type="molecule type" value="Genomic_DNA"/>
</dbReference>
<gene>
    <name evidence="4" type="ORF">DCAR_0623398</name>
</gene>
<protein>
    <recommendedName>
        <fullName evidence="6">Reverse transcriptase zinc-binding domain-containing protein</fullName>
    </recommendedName>
</protein>
<evidence type="ECO:0000313" key="5">
    <source>
        <dbReference type="Proteomes" id="UP000077755"/>
    </source>
</evidence>
<feature type="domain" description="RNase H type-1" evidence="2">
    <location>
        <begin position="253"/>
        <end position="365"/>
    </location>
</feature>
<dbReference type="InterPro" id="IPR012337">
    <property type="entry name" value="RNaseH-like_sf"/>
</dbReference>
<reference evidence="4" key="1">
    <citation type="journal article" date="2016" name="Nat. Genet.">
        <title>A high-quality carrot genome assembly provides new insights into carotenoid accumulation and asterid genome evolution.</title>
        <authorList>
            <person name="Iorizzo M."/>
            <person name="Ellison S."/>
            <person name="Senalik D."/>
            <person name="Zeng P."/>
            <person name="Satapoomin P."/>
            <person name="Huang J."/>
            <person name="Bowman M."/>
            <person name="Iovene M."/>
            <person name="Sanseverino W."/>
            <person name="Cavagnaro P."/>
            <person name="Yildiz M."/>
            <person name="Macko-Podgorni A."/>
            <person name="Moranska E."/>
            <person name="Grzebelus E."/>
            <person name="Grzebelus D."/>
            <person name="Ashrafi H."/>
            <person name="Zheng Z."/>
            <person name="Cheng S."/>
            <person name="Spooner D."/>
            <person name="Van Deynze A."/>
            <person name="Simon P."/>
        </authorList>
    </citation>
    <scope>NUCLEOTIDE SEQUENCE</scope>
    <source>
        <tissue evidence="4">Leaf</tissue>
    </source>
</reference>
<evidence type="ECO:0000313" key="4">
    <source>
        <dbReference type="EMBL" id="WOH03993.1"/>
    </source>
</evidence>
<proteinExistence type="predicted"/>
<dbReference type="Pfam" id="PF13456">
    <property type="entry name" value="RVT_3"/>
    <property type="match status" value="1"/>
</dbReference>
<keyword evidence="5" id="KW-1185">Reference proteome</keyword>
<dbReference type="AlphaFoldDB" id="A0AAF0X9L4"/>
<dbReference type="InterPro" id="IPR044730">
    <property type="entry name" value="RNase_H-like_dom_plant"/>
</dbReference>
<name>A0AAF0X9L4_DAUCS</name>
<dbReference type="CDD" id="cd06222">
    <property type="entry name" value="RNase_H_like"/>
    <property type="match status" value="1"/>
</dbReference>
<dbReference type="KEGG" id="dcr:108225855"/>
<evidence type="ECO:0000259" key="2">
    <source>
        <dbReference type="Pfam" id="PF13456"/>
    </source>
</evidence>
<evidence type="ECO:0008006" key="6">
    <source>
        <dbReference type="Google" id="ProtNLM"/>
    </source>
</evidence>
<dbReference type="Proteomes" id="UP000077755">
    <property type="component" value="Chromosome 6"/>
</dbReference>
<dbReference type="GO" id="GO:0004523">
    <property type="term" value="F:RNA-DNA hybrid ribonuclease activity"/>
    <property type="evidence" value="ECO:0007669"/>
    <property type="project" value="InterPro"/>
</dbReference>
<dbReference type="InterPro" id="IPR002156">
    <property type="entry name" value="RNaseH_domain"/>
</dbReference>